<name>A0A9X1UZA2_9FLAO</name>
<reference evidence="1" key="1">
    <citation type="submission" date="2021-12" db="EMBL/GenBank/DDBJ databases">
        <title>Description of Gramella crocea sp. nov., a new bacterium isolated from activated sludge.</title>
        <authorList>
            <person name="Zhang X."/>
        </authorList>
    </citation>
    <scope>NUCLEOTIDE SEQUENCE</scope>
    <source>
        <strain evidence="1">YB25</strain>
    </source>
</reference>
<evidence type="ECO:0000313" key="2">
    <source>
        <dbReference type="Proteomes" id="UP001139344"/>
    </source>
</evidence>
<dbReference type="RefSeq" id="WP_240100315.1">
    <property type="nucleotide sequence ID" value="NZ_JAJSON010000026.1"/>
</dbReference>
<dbReference type="EMBL" id="JAJSON010000026">
    <property type="protein sequence ID" value="MCG9972951.1"/>
    <property type="molecule type" value="Genomic_DNA"/>
</dbReference>
<dbReference type="AlphaFoldDB" id="A0A9X1UZA2"/>
<protein>
    <submittedName>
        <fullName evidence="1">Uncharacterized protein</fullName>
    </submittedName>
</protein>
<comment type="caution">
    <text evidence="1">The sequence shown here is derived from an EMBL/GenBank/DDBJ whole genome shotgun (WGS) entry which is preliminary data.</text>
</comment>
<accession>A0A9X1UZA2</accession>
<sequence>MKYFSGHHENRRSALYAKAQEIMCISRRISDYLVPDLAVLNETGNEDKHVYLTGDILRHSHSLVTNIDKAETEYFQDNRMKYIASVNILIERLYKNCERLEYTNSNGRDFLKILRHELQKFRKLQRIWKLTL</sequence>
<gene>
    <name evidence="1" type="ORF">LU635_14970</name>
</gene>
<dbReference type="Proteomes" id="UP001139344">
    <property type="component" value="Unassembled WGS sequence"/>
</dbReference>
<organism evidence="1 2">
    <name type="scientific">Christiangramia crocea</name>
    <dbReference type="NCBI Taxonomy" id="2904124"/>
    <lineage>
        <taxon>Bacteria</taxon>
        <taxon>Pseudomonadati</taxon>
        <taxon>Bacteroidota</taxon>
        <taxon>Flavobacteriia</taxon>
        <taxon>Flavobacteriales</taxon>
        <taxon>Flavobacteriaceae</taxon>
        <taxon>Christiangramia</taxon>
    </lineage>
</organism>
<proteinExistence type="predicted"/>
<evidence type="ECO:0000313" key="1">
    <source>
        <dbReference type="EMBL" id="MCG9972951.1"/>
    </source>
</evidence>
<keyword evidence="2" id="KW-1185">Reference proteome</keyword>